<dbReference type="EMBL" id="CP023326">
    <property type="protein sequence ID" value="ATY66256.1"/>
    <property type="molecule type" value="Genomic_DNA"/>
</dbReference>
<feature type="transmembrane region" description="Helical" evidence="6">
    <location>
        <begin position="75"/>
        <end position="96"/>
    </location>
</feature>
<feature type="transmembrane region" description="Helical" evidence="6">
    <location>
        <begin position="266"/>
        <end position="291"/>
    </location>
</feature>
<reference evidence="8 9" key="1">
    <citation type="journal article" date="2017" name="BMC Genomics">
        <title>Chromosome level assembly and secondary metabolite potential of the parasitic fungus Cordyceps militaris.</title>
        <authorList>
            <person name="Kramer G.J."/>
            <person name="Nodwell J.R."/>
        </authorList>
    </citation>
    <scope>NUCLEOTIDE SEQUENCE [LARGE SCALE GENOMIC DNA]</scope>
    <source>
        <strain evidence="8 9">ATCC 34164</strain>
    </source>
</reference>
<sequence length="487" mass="52305">MPSTDDEGCGSSQAPLMDLQRHQAELQRVYRKIDRAILPLMFLCYFLEFLDKILIGYANVMGLEADLHLRPGQFQWLAAVLYVGMAAGQLPQAVLLQRLPLSRVLGANVFLWGVLVCGMAGARGFAGLAGLRALLGVCEAVVAPALILVTTQWYTKRQAVPRMGLWYSGVGAGQVVGGLVSWAAQHAHTDAGFQSWRIMFAAAGAVNLLTGVAVFFWLPRDVASARFLSDEEKAVVCESLLMDQAGNGEKVFRWSGIREALADWQVLLFVLFTLATVIPAGFITSFSAVVIRGFDFSAKQAALLNMPSGAVTILGTTASTAAILYDFPRWLAIVLLLIPSMLGAGLMSFATSQAAALTGVYLVNLDIAPLVLVFSMVGANVQGYTKKVCVTGLVSLANACASIIGPQTFRPQDAPRYIPAKITVFCVTGVGIAVAVLLRVLYGVRNRANAKARRAAMEAVARGEAEAAEVLNEEETDLKNGKFVYMY</sequence>
<feature type="transmembrane region" description="Helical" evidence="6">
    <location>
        <begin position="108"/>
        <end position="126"/>
    </location>
</feature>
<feature type="transmembrane region" description="Helical" evidence="6">
    <location>
        <begin position="196"/>
        <end position="218"/>
    </location>
</feature>
<dbReference type="PANTHER" id="PTHR43791">
    <property type="entry name" value="PERMEASE-RELATED"/>
    <property type="match status" value="1"/>
</dbReference>
<evidence type="ECO:0000256" key="2">
    <source>
        <dbReference type="ARBA" id="ARBA00022448"/>
    </source>
</evidence>
<dbReference type="AlphaFoldDB" id="A0A2H4ST15"/>
<dbReference type="OrthoDB" id="6730379at2759"/>
<feature type="transmembrane region" description="Helical" evidence="6">
    <location>
        <begin position="418"/>
        <end position="444"/>
    </location>
</feature>
<evidence type="ECO:0000256" key="3">
    <source>
        <dbReference type="ARBA" id="ARBA00022692"/>
    </source>
</evidence>
<feature type="transmembrane region" description="Helical" evidence="6">
    <location>
        <begin position="132"/>
        <end position="153"/>
    </location>
</feature>
<feature type="transmembrane region" description="Helical" evidence="6">
    <location>
        <begin position="36"/>
        <end position="55"/>
    </location>
</feature>
<evidence type="ECO:0000256" key="1">
    <source>
        <dbReference type="ARBA" id="ARBA00004141"/>
    </source>
</evidence>
<keyword evidence="3 6" id="KW-0812">Transmembrane</keyword>
<feature type="transmembrane region" description="Helical" evidence="6">
    <location>
        <begin position="330"/>
        <end position="349"/>
    </location>
</feature>
<dbReference type="Proteomes" id="UP000323067">
    <property type="component" value="Chromosome iii"/>
</dbReference>
<evidence type="ECO:0000256" key="4">
    <source>
        <dbReference type="ARBA" id="ARBA00022989"/>
    </source>
</evidence>
<evidence type="ECO:0000313" key="9">
    <source>
        <dbReference type="Proteomes" id="UP000323067"/>
    </source>
</evidence>
<evidence type="ECO:0000256" key="6">
    <source>
        <dbReference type="SAM" id="Phobius"/>
    </source>
</evidence>
<feature type="transmembrane region" description="Helical" evidence="6">
    <location>
        <begin position="388"/>
        <end position="406"/>
    </location>
</feature>
<keyword evidence="4 6" id="KW-1133">Transmembrane helix</keyword>
<proteinExistence type="predicted"/>
<dbReference type="PROSITE" id="PS50850">
    <property type="entry name" value="MFS"/>
    <property type="match status" value="1"/>
</dbReference>
<dbReference type="InterPro" id="IPR036259">
    <property type="entry name" value="MFS_trans_sf"/>
</dbReference>
<evidence type="ECO:0000313" key="8">
    <source>
        <dbReference type="EMBL" id="ATY66256.1"/>
    </source>
</evidence>
<organism evidence="8 9">
    <name type="scientific">Cordyceps militaris</name>
    <name type="common">Caterpillar fungus</name>
    <name type="synonym">Clavaria militaris</name>
    <dbReference type="NCBI Taxonomy" id="73501"/>
    <lineage>
        <taxon>Eukaryota</taxon>
        <taxon>Fungi</taxon>
        <taxon>Dikarya</taxon>
        <taxon>Ascomycota</taxon>
        <taxon>Pezizomycotina</taxon>
        <taxon>Sordariomycetes</taxon>
        <taxon>Hypocreomycetidae</taxon>
        <taxon>Hypocreales</taxon>
        <taxon>Cordycipitaceae</taxon>
        <taxon>Cordyceps</taxon>
    </lineage>
</organism>
<feature type="transmembrane region" description="Helical" evidence="6">
    <location>
        <begin position="303"/>
        <end position="325"/>
    </location>
</feature>
<feature type="transmembrane region" description="Helical" evidence="6">
    <location>
        <begin position="361"/>
        <end position="381"/>
    </location>
</feature>
<dbReference type="SUPFAM" id="SSF103473">
    <property type="entry name" value="MFS general substrate transporter"/>
    <property type="match status" value="1"/>
</dbReference>
<dbReference type="VEuPathDB" id="FungiDB:CCM_00585"/>
<evidence type="ECO:0000259" key="7">
    <source>
        <dbReference type="PROSITE" id="PS50850"/>
    </source>
</evidence>
<dbReference type="Gene3D" id="1.20.1250.20">
    <property type="entry name" value="MFS general substrate transporter like domains"/>
    <property type="match status" value="1"/>
</dbReference>
<comment type="subcellular location">
    <subcellularLocation>
        <location evidence="1">Membrane</location>
        <topology evidence="1">Multi-pass membrane protein</topology>
    </subcellularLocation>
</comment>
<feature type="transmembrane region" description="Helical" evidence="6">
    <location>
        <begin position="165"/>
        <end position="184"/>
    </location>
</feature>
<dbReference type="InterPro" id="IPR011701">
    <property type="entry name" value="MFS"/>
</dbReference>
<dbReference type="VEuPathDB" id="FungiDB:A9K55_001549"/>
<dbReference type="GO" id="GO:0016020">
    <property type="term" value="C:membrane"/>
    <property type="evidence" value="ECO:0007669"/>
    <property type="project" value="UniProtKB-SubCell"/>
</dbReference>
<dbReference type="InterPro" id="IPR020846">
    <property type="entry name" value="MFS_dom"/>
</dbReference>
<keyword evidence="2" id="KW-0813">Transport</keyword>
<dbReference type="PANTHER" id="PTHR43791:SF40">
    <property type="entry name" value="THIAMINE PATHWAY TRANSPORTER THI73"/>
    <property type="match status" value="1"/>
</dbReference>
<protein>
    <submittedName>
        <fullName evidence="8">Major facilitator superfamily general substrate transporter</fullName>
    </submittedName>
</protein>
<gene>
    <name evidence="8" type="ORF">A9K55_001549</name>
</gene>
<name>A0A2H4ST15_CORMI</name>
<accession>A0A2H4ST15</accession>
<keyword evidence="5 6" id="KW-0472">Membrane</keyword>
<dbReference type="GO" id="GO:0022857">
    <property type="term" value="F:transmembrane transporter activity"/>
    <property type="evidence" value="ECO:0007669"/>
    <property type="project" value="InterPro"/>
</dbReference>
<feature type="domain" description="Major facilitator superfamily (MFS) profile" evidence="7">
    <location>
        <begin position="37"/>
        <end position="447"/>
    </location>
</feature>
<dbReference type="Pfam" id="PF07690">
    <property type="entry name" value="MFS_1"/>
    <property type="match status" value="1"/>
</dbReference>
<evidence type="ECO:0000256" key="5">
    <source>
        <dbReference type="ARBA" id="ARBA00023136"/>
    </source>
</evidence>